<dbReference type="Gene3D" id="3.30.70.1660">
    <property type="match status" value="1"/>
</dbReference>
<feature type="domain" description="Prokaryotic-type class I peptide chain release factors" evidence="3">
    <location>
        <begin position="179"/>
        <end position="195"/>
    </location>
</feature>
<evidence type="ECO:0000313" key="5">
    <source>
        <dbReference type="Proteomes" id="UP000033965"/>
    </source>
</evidence>
<organism evidence="4 5">
    <name type="scientific">Candidatus Kaiserbacteria bacterium GW2011_GWA2_49_19</name>
    <dbReference type="NCBI Taxonomy" id="1618669"/>
    <lineage>
        <taxon>Bacteria</taxon>
        <taxon>Candidatus Kaiseribacteriota</taxon>
    </lineage>
</organism>
<protein>
    <submittedName>
        <fullName evidence="4">Protein chain release factor B</fullName>
    </submittedName>
</protein>
<sequence length="302" mass="33095">MDKTSIEKQIAEIETAMASPDFWSDKEKAQATLKEYQELKQTLAGGGSCDKNDAIISIISGAGGDDAEDFSRILFSMYSKYVASKGWRTSLLSANENSVGGYRSLSFEVLGSHSTGSGQAGVYGTLKNEAGVHRLVRMSPFNSAGKRQTSFSMVEVLPKLPDVGELHIPDDELEVSVARSGGPGGQNVNKRDTAVRMTHTPTGISVQVTSERSQAQNREKALEMIRGKLFKMREEAQTKKSRGFSVAATTKIEWGSQIRSYVLHPYKLVKDHRTEHEEHNTDKVLDGDVQSFIDAEKDLGSS</sequence>
<dbReference type="SMART" id="SM00937">
    <property type="entry name" value="PCRF"/>
    <property type="match status" value="1"/>
</dbReference>
<evidence type="ECO:0000256" key="2">
    <source>
        <dbReference type="ARBA" id="ARBA00022481"/>
    </source>
</evidence>
<evidence type="ECO:0000259" key="3">
    <source>
        <dbReference type="PROSITE" id="PS00745"/>
    </source>
</evidence>
<dbReference type="GO" id="GO:0003747">
    <property type="term" value="F:translation release factor activity"/>
    <property type="evidence" value="ECO:0007669"/>
    <property type="project" value="InterPro"/>
</dbReference>
<gene>
    <name evidence="4" type="ORF">UY44_C0015G0007</name>
</gene>
<dbReference type="InterPro" id="IPR005139">
    <property type="entry name" value="PCRF"/>
</dbReference>
<reference evidence="4 5" key="1">
    <citation type="journal article" date="2015" name="Nature">
        <title>rRNA introns, odd ribosomes, and small enigmatic genomes across a large radiation of phyla.</title>
        <authorList>
            <person name="Brown C.T."/>
            <person name="Hug L.A."/>
            <person name="Thomas B.C."/>
            <person name="Sharon I."/>
            <person name="Castelle C.J."/>
            <person name="Singh A."/>
            <person name="Wilkins M.J."/>
            <person name="Williams K.H."/>
            <person name="Banfield J.F."/>
        </authorList>
    </citation>
    <scope>NUCLEOTIDE SEQUENCE [LARGE SCALE GENOMIC DNA]</scope>
</reference>
<keyword evidence="2" id="KW-0488">Methylation</keyword>
<evidence type="ECO:0000313" key="4">
    <source>
        <dbReference type="EMBL" id="KKW08191.1"/>
    </source>
</evidence>
<dbReference type="Gene3D" id="3.30.160.20">
    <property type="match status" value="1"/>
</dbReference>
<comment type="caution">
    <text evidence="4">The sequence shown here is derived from an EMBL/GenBank/DDBJ whole genome shotgun (WGS) entry which is preliminary data.</text>
</comment>
<dbReference type="PANTHER" id="PTHR43116:SF3">
    <property type="entry name" value="CLASS I PEPTIDE CHAIN RELEASE FACTOR"/>
    <property type="match status" value="1"/>
</dbReference>
<proteinExistence type="inferred from homology"/>
<dbReference type="AlphaFoldDB" id="A0A0G1VP05"/>
<dbReference type="SUPFAM" id="SSF75620">
    <property type="entry name" value="Release factor"/>
    <property type="match status" value="1"/>
</dbReference>
<dbReference type="PATRIC" id="fig|1618669.3.peg.486"/>
<name>A0A0G1VP05_9BACT</name>
<dbReference type="PROSITE" id="PS00745">
    <property type="entry name" value="RF_PROK_I"/>
    <property type="match status" value="1"/>
</dbReference>
<dbReference type="Gene3D" id="1.20.58.410">
    <property type="entry name" value="Release factor"/>
    <property type="match status" value="1"/>
</dbReference>
<comment type="similarity">
    <text evidence="1">Belongs to the prokaryotic/mitochondrial release factor family.</text>
</comment>
<dbReference type="Pfam" id="PF00472">
    <property type="entry name" value="RF-1"/>
    <property type="match status" value="1"/>
</dbReference>
<dbReference type="Proteomes" id="UP000033965">
    <property type="component" value="Unassembled WGS sequence"/>
</dbReference>
<dbReference type="Pfam" id="PF03462">
    <property type="entry name" value="PCRF"/>
    <property type="match status" value="1"/>
</dbReference>
<evidence type="ECO:0000256" key="1">
    <source>
        <dbReference type="ARBA" id="ARBA00010835"/>
    </source>
</evidence>
<dbReference type="GO" id="GO:0005737">
    <property type="term" value="C:cytoplasm"/>
    <property type="evidence" value="ECO:0007669"/>
    <property type="project" value="UniProtKB-ARBA"/>
</dbReference>
<dbReference type="InterPro" id="IPR045853">
    <property type="entry name" value="Pep_chain_release_fac_I_sf"/>
</dbReference>
<dbReference type="EMBL" id="LCPZ01000015">
    <property type="protein sequence ID" value="KKW08191.1"/>
    <property type="molecule type" value="Genomic_DNA"/>
</dbReference>
<accession>A0A0G1VP05</accession>
<dbReference type="InterPro" id="IPR000352">
    <property type="entry name" value="Pep_chain_release_fac_I"/>
</dbReference>
<dbReference type="PANTHER" id="PTHR43116">
    <property type="entry name" value="PEPTIDE CHAIN RELEASE FACTOR 2"/>
    <property type="match status" value="1"/>
</dbReference>